<accession>A0ABD2PY32</accession>
<evidence type="ECO:0000313" key="2">
    <source>
        <dbReference type="Proteomes" id="UP001626550"/>
    </source>
</evidence>
<keyword evidence="2" id="KW-1185">Reference proteome</keyword>
<sequence>MSQNSPDPYDGFVHFVQCTRPTLRDVGSAGFPNPTKFYNAFYANQKFSNISRQGIEEKAQRLRSTLWFTKDEEYIFLRTDLMKRICQHERASVITMVAKRAHLNLIAQRAHLDLIAQRAQLNLIAKRAHLNLIAQRAHLNLIAERAHLNLIAQKFLVGIPNAGNTCFVAAVLQAWKCCSIALPRTDHPLFQLTKRVLVSPTAIQLARYKTGIAECLRQSDQQYRFGEMADPVDFLTGNVLSIVICRYKDCSSFAIEMPVTELHDYVIVPSMAGSLHENFRKAISRMKEELTCDSCRRTCNSEVDLHLPKILMVSAAHCTGNCDLPSSLSIGRTQFQLKAIIEATKGLINHYRAYGLVASNWYLFDDSKYIVYVRRLGDVRETARGPLKKDKPTSKNEHYLIDGCLSPELRIKCLGRFLGTGTLKSGRNGPRLREPGDIPWIDTFYVNCLMNQRESVIDITLTSSI</sequence>
<dbReference type="InterPro" id="IPR038765">
    <property type="entry name" value="Papain-like_cys_pep_sf"/>
</dbReference>
<dbReference type="Proteomes" id="UP001626550">
    <property type="component" value="Unassembled WGS sequence"/>
</dbReference>
<comment type="caution">
    <text evidence="1">The sequence shown here is derived from an EMBL/GenBank/DDBJ whole genome shotgun (WGS) entry which is preliminary data.</text>
</comment>
<gene>
    <name evidence="1" type="ORF">Ciccas_010054</name>
</gene>
<dbReference type="SUPFAM" id="SSF54001">
    <property type="entry name" value="Cysteine proteinases"/>
    <property type="match status" value="1"/>
</dbReference>
<organism evidence="1 2">
    <name type="scientific">Cichlidogyrus casuarinus</name>
    <dbReference type="NCBI Taxonomy" id="1844966"/>
    <lineage>
        <taxon>Eukaryota</taxon>
        <taxon>Metazoa</taxon>
        <taxon>Spiralia</taxon>
        <taxon>Lophotrochozoa</taxon>
        <taxon>Platyhelminthes</taxon>
        <taxon>Monogenea</taxon>
        <taxon>Monopisthocotylea</taxon>
        <taxon>Dactylogyridea</taxon>
        <taxon>Ancyrocephalidae</taxon>
        <taxon>Cichlidogyrus</taxon>
    </lineage>
</organism>
<dbReference type="EMBL" id="JBJKFK010002271">
    <property type="protein sequence ID" value="KAL3311366.1"/>
    <property type="molecule type" value="Genomic_DNA"/>
</dbReference>
<proteinExistence type="predicted"/>
<reference evidence="1 2" key="1">
    <citation type="submission" date="2024-11" db="EMBL/GenBank/DDBJ databases">
        <title>Adaptive evolution of stress response genes in parasites aligns with host niche diversity.</title>
        <authorList>
            <person name="Hahn C."/>
            <person name="Resl P."/>
        </authorList>
    </citation>
    <scope>NUCLEOTIDE SEQUENCE [LARGE SCALE GENOMIC DNA]</scope>
    <source>
        <strain evidence="1">EGGRZ-B1_66</strain>
        <tissue evidence="1">Body</tissue>
    </source>
</reference>
<dbReference type="AlphaFoldDB" id="A0ABD2PY32"/>
<evidence type="ECO:0000313" key="1">
    <source>
        <dbReference type="EMBL" id="KAL3311366.1"/>
    </source>
</evidence>
<dbReference type="InterPro" id="IPR018200">
    <property type="entry name" value="USP_CS"/>
</dbReference>
<protein>
    <submittedName>
        <fullName evidence="1">Uncharacterized protein</fullName>
    </submittedName>
</protein>
<name>A0ABD2PY32_9PLAT</name>
<dbReference type="PROSITE" id="PS00972">
    <property type="entry name" value="USP_1"/>
    <property type="match status" value="1"/>
</dbReference>